<gene>
    <name evidence="1" type="ORF">OBRU01_10054</name>
</gene>
<sequence length="320" mass="37478">MKEKIPTTTVLIWDDMLRSTKPNKWHFTSNNTNLEPVYWDYSPKLGISHLNLLNYRRNFRNIWIASAFKGADGKTATIPKIRDRFQNHFSWLKLILNYKFGGESKVYNFKGIILTGWSRYTHMDPPCELLPVAIPSLVLDLILVKKFIAGLELDATSIANADIDDFFNVHVSNEYGKGLKCNTDFVIDLENILNCYFESRELYSLLHRYEQLKAGISLVFNTDDIPLFSCEYYASKKFIEKTHLIENINWCENAMKELITIEVALRENMKMYYKKRVIDEYLIYKTYSLKKNLEVILKALNSYKNTFVWNRNPLLGNVSD</sequence>
<dbReference type="GO" id="GO:0015929">
    <property type="term" value="F:hexosaminidase activity"/>
    <property type="evidence" value="ECO:0007669"/>
    <property type="project" value="InterPro"/>
</dbReference>
<protein>
    <submittedName>
        <fullName evidence="1">Uncharacterized protein</fullName>
    </submittedName>
</protein>
<dbReference type="EMBL" id="JTDY01001339">
    <property type="protein sequence ID" value="KOB74148.1"/>
    <property type="molecule type" value="Genomic_DNA"/>
</dbReference>
<dbReference type="AlphaFoldDB" id="A0A0L7LF51"/>
<dbReference type="Gene3D" id="3.20.20.80">
    <property type="entry name" value="Glycosidases"/>
    <property type="match status" value="1"/>
</dbReference>
<evidence type="ECO:0000313" key="1">
    <source>
        <dbReference type="EMBL" id="KOB74148.1"/>
    </source>
</evidence>
<dbReference type="PANTHER" id="PTHR21040:SF8">
    <property type="entry name" value="BCDNA.GH04120"/>
    <property type="match status" value="1"/>
</dbReference>
<reference evidence="1 2" key="1">
    <citation type="journal article" date="2015" name="Genome Biol. Evol.">
        <title>The genome of winter moth (Operophtera brumata) provides a genomic perspective on sexual dimorphism and phenology.</title>
        <authorList>
            <person name="Derks M.F."/>
            <person name="Smit S."/>
            <person name="Salis L."/>
            <person name="Schijlen E."/>
            <person name="Bossers A."/>
            <person name="Mateman C."/>
            <person name="Pijl A.S."/>
            <person name="de Ridder D."/>
            <person name="Groenen M.A."/>
            <person name="Visser M.E."/>
            <person name="Megens H.J."/>
        </authorList>
    </citation>
    <scope>NUCLEOTIDE SEQUENCE [LARGE SCALE GENOMIC DNA]</scope>
    <source>
        <strain evidence="1">WM2013NL</strain>
        <tissue evidence="1">Head and thorax</tissue>
    </source>
</reference>
<dbReference type="InterPro" id="IPR017853">
    <property type="entry name" value="GH"/>
</dbReference>
<comment type="caution">
    <text evidence="1">The sequence shown here is derived from an EMBL/GenBank/DDBJ whole genome shotgun (WGS) entry which is preliminary data.</text>
</comment>
<organism evidence="1 2">
    <name type="scientific">Operophtera brumata</name>
    <name type="common">Winter moth</name>
    <name type="synonym">Phalaena brumata</name>
    <dbReference type="NCBI Taxonomy" id="104452"/>
    <lineage>
        <taxon>Eukaryota</taxon>
        <taxon>Metazoa</taxon>
        <taxon>Ecdysozoa</taxon>
        <taxon>Arthropoda</taxon>
        <taxon>Hexapoda</taxon>
        <taxon>Insecta</taxon>
        <taxon>Pterygota</taxon>
        <taxon>Neoptera</taxon>
        <taxon>Endopterygota</taxon>
        <taxon>Lepidoptera</taxon>
        <taxon>Glossata</taxon>
        <taxon>Ditrysia</taxon>
        <taxon>Geometroidea</taxon>
        <taxon>Geometridae</taxon>
        <taxon>Larentiinae</taxon>
        <taxon>Operophtera</taxon>
    </lineage>
</organism>
<dbReference type="SUPFAM" id="SSF51445">
    <property type="entry name" value="(Trans)glycosidases"/>
    <property type="match status" value="1"/>
</dbReference>
<dbReference type="STRING" id="104452.A0A0L7LF51"/>
<accession>A0A0L7LF51</accession>
<dbReference type="InterPro" id="IPR038901">
    <property type="entry name" value="HEXDC-like"/>
</dbReference>
<name>A0A0L7LF51_OPEBR</name>
<dbReference type="Proteomes" id="UP000037510">
    <property type="component" value="Unassembled WGS sequence"/>
</dbReference>
<proteinExistence type="predicted"/>
<dbReference type="PANTHER" id="PTHR21040">
    <property type="entry name" value="BCDNA.GH04120"/>
    <property type="match status" value="1"/>
</dbReference>
<keyword evidence="2" id="KW-1185">Reference proteome</keyword>
<evidence type="ECO:0000313" key="2">
    <source>
        <dbReference type="Proteomes" id="UP000037510"/>
    </source>
</evidence>